<dbReference type="HAMAP" id="MF_00131">
    <property type="entry name" value="Trp_synth_alpha"/>
    <property type="match status" value="1"/>
</dbReference>
<dbReference type="SUPFAM" id="SSF51366">
    <property type="entry name" value="Ribulose-phoshate binding barrel"/>
    <property type="match status" value="1"/>
</dbReference>
<dbReference type="GO" id="GO:0004834">
    <property type="term" value="F:tryptophan synthase activity"/>
    <property type="evidence" value="ECO:0007669"/>
    <property type="project" value="UniProtKB-UniRule"/>
</dbReference>
<dbReference type="CDD" id="cd04724">
    <property type="entry name" value="Tryptophan_synthase_alpha"/>
    <property type="match status" value="1"/>
</dbReference>
<dbReference type="EMBL" id="JAUBDJ010000003">
    <property type="protein sequence ID" value="MDW0116604.1"/>
    <property type="molecule type" value="Genomic_DNA"/>
</dbReference>
<reference evidence="11 12" key="1">
    <citation type="submission" date="2023-06" db="EMBL/GenBank/DDBJ databases">
        <title>Sporosarcina sp. nov., isolated from Korean traditional fermented seafood 'Jeotgal'.</title>
        <authorList>
            <person name="Yang A.I."/>
            <person name="Shin N.-R."/>
        </authorList>
    </citation>
    <scope>NUCLEOTIDE SEQUENCE [LARGE SCALE GENOMIC DNA]</scope>
    <source>
        <strain evidence="11 12">KCTC43456</strain>
    </source>
</reference>
<dbReference type="AlphaFoldDB" id="A0AAW9A6J7"/>
<dbReference type="GO" id="GO:0005829">
    <property type="term" value="C:cytosol"/>
    <property type="evidence" value="ECO:0007669"/>
    <property type="project" value="TreeGrafter"/>
</dbReference>
<evidence type="ECO:0000256" key="2">
    <source>
        <dbReference type="ARBA" id="ARBA00004733"/>
    </source>
</evidence>
<gene>
    <name evidence="9 11" type="primary">trpA</name>
    <name evidence="11" type="ORF">QTL97_06630</name>
</gene>
<evidence type="ECO:0000256" key="8">
    <source>
        <dbReference type="ARBA" id="ARBA00049047"/>
    </source>
</evidence>
<evidence type="ECO:0000256" key="1">
    <source>
        <dbReference type="ARBA" id="ARBA00003365"/>
    </source>
</evidence>
<protein>
    <recommendedName>
        <fullName evidence="9">Tryptophan synthase alpha chain</fullName>
        <ecNumber evidence="9">4.2.1.20</ecNumber>
    </recommendedName>
</protein>
<dbReference type="PANTHER" id="PTHR43406:SF1">
    <property type="entry name" value="TRYPTOPHAN SYNTHASE ALPHA CHAIN, CHLOROPLASTIC"/>
    <property type="match status" value="1"/>
</dbReference>
<sequence length="264" mass="28260">MKTVEKRIRECMIEGKKAFIPYIMAGDGGLETLQDKLLFLEECGATAIEIGIPFSDPVADGEVIQHAGERALSNGVTLRKVLDKLEDIKGEVSVPLVIMTYLNPILAIGVTSYIEKCQEIGIGGLIIPDLPLEENGLLYDQLQGTDIALIPLLSLTSTHERMADITASAEGFVYAVTVNGITGVQNSFGGELAEHLKCVKEVSPVPVLAGFGISTPQQVEELGAQADGVIVGSAIVDAFHRKDLESISRLIKAGDRKFKIIATS</sequence>
<dbReference type="InterPro" id="IPR018204">
    <property type="entry name" value="Trp_synthase_alpha_AS"/>
</dbReference>
<dbReference type="Proteomes" id="UP001271648">
    <property type="component" value="Unassembled WGS sequence"/>
</dbReference>
<evidence type="ECO:0000256" key="10">
    <source>
        <dbReference type="RuleBase" id="RU003662"/>
    </source>
</evidence>
<name>A0AAW9A6J7_9BACL</name>
<evidence type="ECO:0000256" key="7">
    <source>
        <dbReference type="ARBA" id="ARBA00023239"/>
    </source>
</evidence>
<dbReference type="InterPro" id="IPR013785">
    <property type="entry name" value="Aldolase_TIM"/>
</dbReference>
<dbReference type="Pfam" id="PF00290">
    <property type="entry name" value="Trp_syntA"/>
    <property type="match status" value="1"/>
</dbReference>
<accession>A0AAW9A6J7</accession>
<evidence type="ECO:0000313" key="11">
    <source>
        <dbReference type="EMBL" id="MDW0116604.1"/>
    </source>
</evidence>
<dbReference type="FunFam" id="3.20.20.70:FF:000037">
    <property type="entry name" value="Tryptophan synthase alpha chain"/>
    <property type="match status" value="1"/>
</dbReference>
<feature type="active site" description="Proton acceptor" evidence="9">
    <location>
        <position position="60"/>
    </location>
</feature>
<organism evidence="11 12">
    <name type="scientific">Sporosarcina thermotolerans</name>
    <dbReference type="NCBI Taxonomy" id="633404"/>
    <lineage>
        <taxon>Bacteria</taxon>
        <taxon>Bacillati</taxon>
        <taxon>Bacillota</taxon>
        <taxon>Bacilli</taxon>
        <taxon>Bacillales</taxon>
        <taxon>Caryophanaceae</taxon>
        <taxon>Sporosarcina</taxon>
    </lineage>
</organism>
<dbReference type="RefSeq" id="WP_317940482.1">
    <property type="nucleotide sequence ID" value="NZ_JAUBDJ010000003.1"/>
</dbReference>
<keyword evidence="12" id="KW-1185">Reference proteome</keyword>
<comment type="catalytic activity">
    <reaction evidence="8 9">
        <text>(1S,2R)-1-C-(indol-3-yl)glycerol 3-phosphate + L-serine = D-glyceraldehyde 3-phosphate + L-tryptophan + H2O</text>
        <dbReference type="Rhea" id="RHEA:10532"/>
        <dbReference type="ChEBI" id="CHEBI:15377"/>
        <dbReference type="ChEBI" id="CHEBI:33384"/>
        <dbReference type="ChEBI" id="CHEBI:57912"/>
        <dbReference type="ChEBI" id="CHEBI:58866"/>
        <dbReference type="ChEBI" id="CHEBI:59776"/>
        <dbReference type="EC" id="4.2.1.20"/>
    </reaction>
</comment>
<evidence type="ECO:0000313" key="12">
    <source>
        <dbReference type="Proteomes" id="UP001271648"/>
    </source>
</evidence>
<comment type="function">
    <text evidence="1 9">The alpha subunit is responsible for the aldol cleavage of indoleglycerol phosphate to indole and glyceraldehyde 3-phosphate.</text>
</comment>
<keyword evidence="6 9" id="KW-0057">Aromatic amino acid biosynthesis</keyword>
<evidence type="ECO:0000256" key="6">
    <source>
        <dbReference type="ARBA" id="ARBA00023141"/>
    </source>
</evidence>
<proteinExistence type="inferred from homology"/>
<dbReference type="InterPro" id="IPR002028">
    <property type="entry name" value="Trp_synthase_suA"/>
</dbReference>
<comment type="pathway">
    <text evidence="2 9">Amino-acid biosynthesis; L-tryptophan biosynthesis; L-tryptophan from chorismate: step 5/5.</text>
</comment>
<feature type="active site" description="Proton acceptor" evidence="9">
    <location>
        <position position="49"/>
    </location>
</feature>
<dbReference type="EC" id="4.2.1.20" evidence="9"/>
<dbReference type="NCBIfam" id="TIGR00262">
    <property type="entry name" value="trpA"/>
    <property type="match status" value="1"/>
</dbReference>
<comment type="caution">
    <text evidence="11">The sequence shown here is derived from an EMBL/GenBank/DDBJ whole genome shotgun (WGS) entry which is preliminary data.</text>
</comment>
<dbReference type="InterPro" id="IPR011060">
    <property type="entry name" value="RibuloseP-bd_barrel"/>
</dbReference>
<dbReference type="PROSITE" id="PS00167">
    <property type="entry name" value="TRP_SYNTHASE_ALPHA"/>
    <property type="match status" value="1"/>
</dbReference>
<keyword evidence="5 9" id="KW-0822">Tryptophan biosynthesis</keyword>
<evidence type="ECO:0000256" key="3">
    <source>
        <dbReference type="ARBA" id="ARBA00011270"/>
    </source>
</evidence>
<evidence type="ECO:0000256" key="9">
    <source>
        <dbReference type="HAMAP-Rule" id="MF_00131"/>
    </source>
</evidence>
<comment type="similarity">
    <text evidence="9 10">Belongs to the TrpA family.</text>
</comment>
<evidence type="ECO:0000256" key="5">
    <source>
        <dbReference type="ARBA" id="ARBA00022822"/>
    </source>
</evidence>
<keyword evidence="7 9" id="KW-0456">Lyase</keyword>
<dbReference type="PANTHER" id="PTHR43406">
    <property type="entry name" value="TRYPTOPHAN SYNTHASE, ALPHA CHAIN"/>
    <property type="match status" value="1"/>
</dbReference>
<evidence type="ECO:0000256" key="4">
    <source>
        <dbReference type="ARBA" id="ARBA00022605"/>
    </source>
</evidence>
<dbReference type="Gene3D" id="3.20.20.70">
    <property type="entry name" value="Aldolase class I"/>
    <property type="match status" value="1"/>
</dbReference>
<comment type="subunit">
    <text evidence="3 9">Tetramer of two alpha and two beta chains.</text>
</comment>
<keyword evidence="4 9" id="KW-0028">Amino-acid biosynthesis</keyword>